<name>A0A238VEU8_9BACT</name>
<protein>
    <submittedName>
        <fullName evidence="1">Uncharacterized protein</fullName>
    </submittedName>
</protein>
<evidence type="ECO:0000313" key="1">
    <source>
        <dbReference type="EMBL" id="SNR32776.1"/>
    </source>
</evidence>
<organism evidence="1 2">
    <name type="scientific">Hymenobacter mucosus</name>
    <dbReference type="NCBI Taxonomy" id="1411120"/>
    <lineage>
        <taxon>Bacteria</taxon>
        <taxon>Pseudomonadati</taxon>
        <taxon>Bacteroidota</taxon>
        <taxon>Cytophagia</taxon>
        <taxon>Cytophagales</taxon>
        <taxon>Hymenobacteraceae</taxon>
        <taxon>Hymenobacter</taxon>
    </lineage>
</organism>
<sequence length="70" mass="7811">MQVSPIGVKKFIGEWVARVPRSEAQWIDTTLFGSACSAAVYAQHRSEGIADLAYFRAEREVKKTLKLKLG</sequence>
<dbReference type="Proteomes" id="UP000198310">
    <property type="component" value="Unassembled WGS sequence"/>
</dbReference>
<dbReference type="AlphaFoldDB" id="A0A238VEU8"/>
<gene>
    <name evidence="1" type="ORF">SAMN06269173_101548</name>
</gene>
<proteinExistence type="predicted"/>
<reference evidence="2" key="1">
    <citation type="submission" date="2017-06" db="EMBL/GenBank/DDBJ databases">
        <authorList>
            <person name="Varghese N."/>
            <person name="Submissions S."/>
        </authorList>
    </citation>
    <scope>NUCLEOTIDE SEQUENCE [LARGE SCALE GENOMIC DNA]</scope>
    <source>
        <strain evidence="2">DSM 28041</strain>
    </source>
</reference>
<keyword evidence="2" id="KW-1185">Reference proteome</keyword>
<dbReference type="EMBL" id="FZNS01000001">
    <property type="protein sequence ID" value="SNR32776.1"/>
    <property type="molecule type" value="Genomic_DNA"/>
</dbReference>
<evidence type="ECO:0000313" key="2">
    <source>
        <dbReference type="Proteomes" id="UP000198310"/>
    </source>
</evidence>
<dbReference type="RefSeq" id="WP_143436973.1">
    <property type="nucleotide sequence ID" value="NZ_FZNS01000001.1"/>
</dbReference>
<accession>A0A238VEU8</accession>